<evidence type="ECO:0000256" key="1">
    <source>
        <dbReference type="SAM" id="Phobius"/>
    </source>
</evidence>
<feature type="transmembrane region" description="Helical" evidence="1">
    <location>
        <begin position="103"/>
        <end position="124"/>
    </location>
</feature>
<feature type="transmembrane region" description="Helical" evidence="1">
    <location>
        <begin position="136"/>
        <end position="162"/>
    </location>
</feature>
<organism evidence="3 4">
    <name type="scientific">Heliorestis acidaminivorans</name>
    <dbReference type="NCBI Taxonomy" id="553427"/>
    <lineage>
        <taxon>Bacteria</taxon>
        <taxon>Bacillati</taxon>
        <taxon>Bacillota</taxon>
        <taxon>Clostridia</taxon>
        <taxon>Eubacteriales</taxon>
        <taxon>Heliobacteriaceae</taxon>
        <taxon>Heliorestis</taxon>
    </lineage>
</organism>
<accession>A0A6I0ENL1</accession>
<evidence type="ECO:0000313" key="4">
    <source>
        <dbReference type="Proteomes" id="UP000468766"/>
    </source>
</evidence>
<dbReference type="OrthoDB" id="5351773at2"/>
<evidence type="ECO:0000313" key="3">
    <source>
        <dbReference type="EMBL" id="KAB2951367.1"/>
    </source>
</evidence>
<dbReference type="EMBL" id="WBXO01000012">
    <property type="protein sequence ID" value="KAB2951367.1"/>
    <property type="molecule type" value="Genomic_DNA"/>
</dbReference>
<feature type="transmembrane region" description="Helical" evidence="1">
    <location>
        <begin position="42"/>
        <end position="62"/>
    </location>
</feature>
<dbReference type="AlphaFoldDB" id="A0A6I0ENL1"/>
<dbReference type="RefSeq" id="WP_151621403.1">
    <property type="nucleotide sequence ID" value="NZ_WBXO01000012.1"/>
</dbReference>
<feature type="transmembrane region" description="Helical" evidence="1">
    <location>
        <begin position="333"/>
        <end position="353"/>
    </location>
</feature>
<gene>
    <name evidence="3" type="ORF">F9B85_12350</name>
</gene>
<protein>
    <submittedName>
        <fullName evidence="3">DUF2157 domain-containing protein</fullName>
    </submittedName>
</protein>
<feature type="transmembrane region" description="Helical" evidence="1">
    <location>
        <begin position="365"/>
        <end position="385"/>
    </location>
</feature>
<dbReference type="Pfam" id="PF09925">
    <property type="entry name" value="DUF2157"/>
    <property type="match status" value="1"/>
</dbReference>
<proteinExistence type="predicted"/>
<keyword evidence="4" id="KW-1185">Reference proteome</keyword>
<feature type="transmembrane region" description="Helical" evidence="1">
    <location>
        <begin position="250"/>
        <end position="270"/>
    </location>
</feature>
<reference evidence="3 4" key="1">
    <citation type="submission" date="2019-10" db="EMBL/GenBank/DDBJ databases">
        <title>Whole-genome sequence of the extremophile Heliorestis acidaminivorans DSM 24790.</title>
        <authorList>
            <person name="Kyndt J.A."/>
            <person name="Meyer T.E."/>
        </authorList>
    </citation>
    <scope>NUCLEOTIDE SEQUENCE [LARGE SCALE GENOMIC DNA]</scope>
    <source>
        <strain evidence="3 4">DSM 24790</strain>
    </source>
</reference>
<feature type="transmembrane region" description="Helical" evidence="1">
    <location>
        <begin position="207"/>
        <end position="238"/>
    </location>
</feature>
<keyword evidence="1" id="KW-1133">Transmembrane helix</keyword>
<keyword evidence="1" id="KW-0472">Membrane</keyword>
<dbReference type="InterPro" id="IPR018677">
    <property type="entry name" value="DUF2157"/>
</dbReference>
<feature type="domain" description="DUF2157" evidence="2">
    <location>
        <begin position="14"/>
        <end position="152"/>
    </location>
</feature>
<feature type="transmembrane region" description="Helical" evidence="1">
    <location>
        <begin position="174"/>
        <end position="195"/>
    </location>
</feature>
<feature type="transmembrane region" description="Helical" evidence="1">
    <location>
        <begin position="391"/>
        <end position="408"/>
    </location>
</feature>
<evidence type="ECO:0000259" key="2">
    <source>
        <dbReference type="Pfam" id="PF09925"/>
    </source>
</evidence>
<feature type="transmembrane region" description="Helical" evidence="1">
    <location>
        <begin position="74"/>
        <end position="91"/>
    </location>
</feature>
<feature type="transmembrane region" description="Helical" evidence="1">
    <location>
        <begin position="276"/>
        <end position="297"/>
    </location>
</feature>
<feature type="transmembrane region" description="Helical" evidence="1">
    <location>
        <begin position="309"/>
        <end position="327"/>
    </location>
</feature>
<comment type="caution">
    <text evidence="3">The sequence shown here is derived from an EMBL/GenBank/DDBJ whole genome shotgun (WGS) entry which is preliminary data.</text>
</comment>
<keyword evidence="1" id="KW-0812">Transmembrane</keyword>
<dbReference type="Proteomes" id="UP000468766">
    <property type="component" value="Unassembled WGS sequence"/>
</dbReference>
<name>A0A6I0ENL1_9FIRM</name>
<sequence>MLQSQQSWLLREIEQWHAEGLISESQKSTLVKRYETSPGNSYSIILMLAGLLVGLGIILLIASNWEELSRSLRIFMILSFTVACYSLGYYLTYGRRNYPKTGIAFIFLGLLSYGAGIWLIGQMFHLSAYDATGLGLWFLGAIVMAHLTKHSLFFLFALLLLTWANLSDLAIREVSLVTGSWYYLHLLLWLFPYLYKHNNSLHRTALAISFLVVFTGQLLTYGHSLFWLTILPLGALLLDRKWSHWPFLQGSSFFSPLLLLWPLFFIQLILISGVNLILPSSAFTLIVWLILAFAVLYSGFYNEMRWESLAFLALSSPLVFFITSPFMVFSYDLANYVDIFTILLLFLGSILLIQSGSEGQQELYINSGTLFFLGCVIYAYGKFAWGLFDKSLFFIGGGLILFAVGYYMEKKRRILVEEVRGGAHGE</sequence>